<feature type="transmembrane region" description="Helical" evidence="1">
    <location>
        <begin position="20"/>
        <end position="37"/>
    </location>
</feature>
<keyword evidence="1" id="KW-1133">Transmembrane helix</keyword>
<keyword evidence="1" id="KW-0812">Transmembrane</keyword>
<keyword evidence="1" id="KW-0472">Membrane</keyword>
<protein>
    <submittedName>
        <fullName evidence="2">Uncharacterized protein DUF3429</fullName>
    </submittedName>
</protein>
<organism evidence="2 3">
    <name type="scientific">Polynucleobacter brandtiae</name>
    <dbReference type="NCBI Taxonomy" id="1938816"/>
    <lineage>
        <taxon>Bacteria</taxon>
        <taxon>Pseudomonadati</taxon>
        <taxon>Pseudomonadota</taxon>
        <taxon>Betaproteobacteria</taxon>
        <taxon>Burkholderiales</taxon>
        <taxon>Burkholderiaceae</taxon>
        <taxon>Polynucleobacter</taxon>
    </lineage>
</organism>
<dbReference type="Pfam" id="PF11911">
    <property type="entry name" value="DUF3429"/>
    <property type="match status" value="1"/>
</dbReference>
<name>A0A2M8VYD0_9BURK</name>
<sequence length="167" mass="18415">MPILKRNFVNPLPPLVRRLAYAGLTPFVALALTVQLGPTPLNYLGAESLAGYGAVITAFMGALHWGANLHNLGKPPVGDRWIDRNAWIWGITPALVAWLALHIYIPVALVILASTLIIQRNIDTNTYRYYFDNAEALDAFITLRNHLTIVAAGCLVWASIVILFIQN</sequence>
<dbReference type="AlphaFoldDB" id="A0A2M8VYD0"/>
<evidence type="ECO:0000313" key="2">
    <source>
        <dbReference type="EMBL" id="PJI82856.1"/>
    </source>
</evidence>
<dbReference type="Proteomes" id="UP000229366">
    <property type="component" value="Unassembled WGS sequence"/>
</dbReference>
<comment type="caution">
    <text evidence="2">The sequence shown here is derived from an EMBL/GenBank/DDBJ whole genome shotgun (WGS) entry which is preliminary data.</text>
</comment>
<dbReference type="EMBL" id="PGTX01000001">
    <property type="protein sequence ID" value="PJI82856.1"/>
    <property type="molecule type" value="Genomic_DNA"/>
</dbReference>
<accession>A0A2M8VYD0</accession>
<dbReference type="PANTHER" id="PTHR15887:SF1">
    <property type="entry name" value="TRANSMEMBRANE PROTEIN 69"/>
    <property type="match status" value="1"/>
</dbReference>
<feature type="transmembrane region" description="Helical" evidence="1">
    <location>
        <begin position="49"/>
        <end position="67"/>
    </location>
</feature>
<gene>
    <name evidence="2" type="ORF">B0G85_0244</name>
</gene>
<feature type="transmembrane region" description="Helical" evidence="1">
    <location>
        <begin position="87"/>
        <end position="118"/>
    </location>
</feature>
<dbReference type="InterPro" id="IPR021836">
    <property type="entry name" value="DUF3429"/>
</dbReference>
<evidence type="ECO:0000313" key="3">
    <source>
        <dbReference type="Proteomes" id="UP000229366"/>
    </source>
</evidence>
<keyword evidence="3" id="KW-1185">Reference proteome</keyword>
<proteinExistence type="predicted"/>
<evidence type="ECO:0000256" key="1">
    <source>
        <dbReference type="SAM" id="Phobius"/>
    </source>
</evidence>
<dbReference type="PANTHER" id="PTHR15887">
    <property type="entry name" value="TRANSMEMBRANE PROTEIN 69"/>
    <property type="match status" value="1"/>
</dbReference>
<reference evidence="2 3" key="1">
    <citation type="submission" date="2017-11" db="EMBL/GenBank/DDBJ databases">
        <title>Genomic Encyclopedia of Type Strains, Phase III (KMG-III): the genomes of soil and plant-associated and newly described type strains.</title>
        <authorList>
            <person name="Whitman W."/>
        </authorList>
    </citation>
    <scope>NUCLEOTIDE SEQUENCE [LARGE SCALE GENOMIC DNA]</scope>
    <source>
        <strain evidence="2 3">UB-Domo-W1</strain>
    </source>
</reference>
<feature type="transmembrane region" description="Helical" evidence="1">
    <location>
        <begin position="147"/>
        <end position="165"/>
    </location>
</feature>